<reference evidence="5" key="1">
    <citation type="submission" date="2021-09" db="EMBL/GenBank/DDBJ databases">
        <title>A high-quality genome of the endoparasitic fungus Hirsutella rhossiliensis with a comparison of Hirsutella genomes reveals transposable elements contributing to genome size variation.</title>
        <authorList>
            <person name="Lin R."/>
            <person name="Jiao Y."/>
            <person name="Sun X."/>
            <person name="Ling J."/>
            <person name="Xie B."/>
            <person name="Cheng X."/>
        </authorList>
    </citation>
    <scope>NUCLEOTIDE SEQUENCE</scope>
    <source>
        <strain evidence="5">HR02</strain>
    </source>
</reference>
<comment type="caution">
    <text evidence="5">The sequence shown here is derived from an EMBL/GenBank/DDBJ whole genome shotgun (WGS) entry which is preliminary data.</text>
</comment>
<evidence type="ECO:0000256" key="2">
    <source>
        <dbReference type="ARBA" id="ARBA00023315"/>
    </source>
</evidence>
<dbReference type="Pfam" id="PF00583">
    <property type="entry name" value="Acetyltransf_1"/>
    <property type="match status" value="1"/>
</dbReference>
<dbReference type="InterPro" id="IPR051531">
    <property type="entry name" value="N-acetyltransferase"/>
</dbReference>
<dbReference type="GeneID" id="68350152"/>
<dbReference type="Gene3D" id="3.40.630.30">
    <property type="match status" value="1"/>
</dbReference>
<feature type="domain" description="N-acetyltransferase" evidence="4">
    <location>
        <begin position="41"/>
        <end position="202"/>
    </location>
</feature>
<dbReference type="PANTHER" id="PTHR43792:SF8">
    <property type="entry name" value="[RIBOSOMAL PROTEIN US5]-ALANINE N-ACETYLTRANSFERASE"/>
    <property type="match status" value="1"/>
</dbReference>
<dbReference type="EMBL" id="JAIZPD010000001">
    <property type="protein sequence ID" value="KAH0968381.1"/>
    <property type="molecule type" value="Genomic_DNA"/>
</dbReference>
<dbReference type="OrthoDB" id="64477at2759"/>
<protein>
    <submittedName>
        <fullName evidence="5">Acetyltransferase (GNAT) domain-containing protein</fullName>
    </submittedName>
</protein>
<gene>
    <name evidence="5" type="ORF">HRG_01023</name>
</gene>
<dbReference type="SUPFAM" id="SSF55729">
    <property type="entry name" value="Acyl-CoA N-acyltransferases (Nat)"/>
    <property type="match status" value="1"/>
</dbReference>
<evidence type="ECO:0000313" key="6">
    <source>
        <dbReference type="Proteomes" id="UP000824596"/>
    </source>
</evidence>
<dbReference type="InterPro" id="IPR016181">
    <property type="entry name" value="Acyl_CoA_acyltransferase"/>
</dbReference>
<evidence type="ECO:0000259" key="4">
    <source>
        <dbReference type="PROSITE" id="PS51186"/>
    </source>
</evidence>
<organism evidence="5 6">
    <name type="scientific">Hirsutella rhossiliensis</name>
    <dbReference type="NCBI Taxonomy" id="111463"/>
    <lineage>
        <taxon>Eukaryota</taxon>
        <taxon>Fungi</taxon>
        <taxon>Dikarya</taxon>
        <taxon>Ascomycota</taxon>
        <taxon>Pezizomycotina</taxon>
        <taxon>Sordariomycetes</taxon>
        <taxon>Hypocreomycetidae</taxon>
        <taxon>Hypocreales</taxon>
        <taxon>Ophiocordycipitaceae</taxon>
        <taxon>Hirsutella</taxon>
    </lineage>
</organism>
<dbReference type="PROSITE" id="PS51186">
    <property type="entry name" value="GNAT"/>
    <property type="match status" value="1"/>
</dbReference>
<keyword evidence="2" id="KW-0012">Acyltransferase</keyword>
<accession>A0A9P8N9C1</accession>
<dbReference type="AlphaFoldDB" id="A0A9P8N9C1"/>
<name>A0A9P8N9C1_9HYPO</name>
<comment type="similarity">
    <text evidence="3">Belongs to the acetyltransferase family. RimJ subfamily.</text>
</comment>
<evidence type="ECO:0000256" key="3">
    <source>
        <dbReference type="ARBA" id="ARBA00038502"/>
    </source>
</evidence>
<evidence type="ECO:0000313" key="5">
    <source>
        <dbReference type="EMBL" id="KAH0968381.1"/>
    </source>
</evidence>
<dbReference type="RefSeq" id="XP_044725894.1">
    <property type="nucleotide sequence ID" value="XM_044859494.1"/>
</dbReference>
<dbReference type="Proteomes" id="UP000824596">
    <property type="component" value="Unassembled WGS sequence"/>
</dbReference>
<evidence type="ECO:0000256" key="1">
    <source>
        <dbReference type="ARBA" id="ARBA00022679"/>
    </source>
</evidence>
<keyword evidence="6" id="KW-1185">Reference proteome</keyword>
<keyword evidence="1" id="KW-0808">Transferase</keyword>
<sequence>MNGTAPQPQTADGDSLAARMRNVWRSSRLEYRAIDGDDQAFILRHVLNDPAVAVLSSGDLLKPQTAKDSDDFVKRLGTCTLSVAICLPDAAAAPKTTPGGGEMIGFLCLAPTRPLAQPHHRSCDLAISLAAHRQRRGYGSEAIAWALDWAFGHAGLHRVGLCTAAFNARALGVYRALGFVDEGRQRQRIRSDGAWHDLVFLSVLEHEWEARRGGRESVVLVGR</sequence>
<proteinExistence type="inferred from homology"/>
<dbReference type="InterPro" id="IPR000182">
    <property type="entry name" value="GNAT_dom"/>
</dbReference>
<dbReference type="GO" id="GO:0016747">
    <property type="term" value="F:acyltransferase activity, transferring groups other than amino-acyl groups"/>
    <property type="evidence" value="ECO:0007669"/>
    <property type="project" value="InterPro"/>
</dbReference>
<dbReference type="PANTHER" id="PTHR43792">
    <property type="entry name" value="GNAT FAMILY, PUTATIVE (AFU_ORTHOLOGUE AFUA_3G00765)-RELATED-RELATED"/>
    <property type="match status" value="1"/>
</dbReference>